<keyword evidence="2" id="KW-0479">Metal-binding</keyword>
<dbReference type="Pfam" id="PF00080">
    <property type="entry name" value="Sod_Cu"/>
    <property type="match status" value="1"/>
</dbReference>
<dbReference type="RefSeq" id="WP_095511235.1">
    <property type="nucleotide sequence ID" value="NZ_MQWD01000001.1"/>
</dbReference>
<evidence type="ECO:0000313" key="7">
    <source>
        <dbReference type="Proteomes" id="UP000216339"/>
    </source>
</evidence>
<gene>
    <name evidence="6" type="ORF">BSZ37_14520</name>
</gene>
<name>A0A271J4F6_9BACT</name>
<comment type="cofactor">
    <cofactor evidence="2">
        <name>Zn(2+)</name>
        <dbReference type="ChEBI" id="CHEBI:29105"/>
    </cofactor>
    <text evidence="2">Binds 1 zinc ion per subunit.</text>
</comment>
<feature type="domain" description="Superoxide dismutase copper/zinc binding" evidence="5">
    <location>
        <begin position="56"/>
        <end position="189"/>
    </location>
</feature>
<dbReference type="AlphaFoldDB" id="A0A271J4F6"/>
<keyword evidence="7" id="KW-1185">Reference proteome</keyword>
<dbReference type="EMBL" id="MQWD01000001">
    <property type="protein sequence ID" value="PAP77569.1"/>
    <property type="molecule type" value="Genomic_DNA"/>
</dbReference>
<dbReference type="InterPro" id="IPR001424">
    <property type="entry name" value="SOD_Cu_Zn_dom"/>
</dbReference>
<proteinExistence type="inferred from homology"/>
<dbReference type="OrthoDB" id="9792957at2"/>
<dbReference type="InterPro" id="IPR024134">
    <property type="entry name" value="SOD_Cu/Zn_/chaperone"/>
</dbReference>
<feature type="chain" id="PRO_5012244606" description="Superoxide dismutase [Cu-Zn]" evidence="4">
    <location>
        <begin position="19"/>
        <end position="211"/>
    </location>
</feature>
<feature type="compositionally biased region" description="Low complexity" evidence="3">
    <location>
        <begin position="110"/>
        <end position="123"/>
    </location>
</feature>
<dbReference type="Gene3D" id="2.60.40.200">
    <property type="entry name" value="Superoxide dismutase, copper/zinc binding domain"/>
    <property type="match status" value="1"/>
</dbReference>
<evidence type="ECO:0000259" key="5">
    <source>
        <dbReference type="Pfam" id="PF00080"/>
    </source>
</evidence>
<dbReference type="CDD" id="cd00305">
    <property type="entry name" value="Cu-Zn_Superoxide_Dismutase"/>
    <property type="match status" value="1"/>
</dbReference>
<dbReference type="GO" id="GO:0004784">
    <property type="term" value="F:superoxide dismutase activity"/>
    <property type="evidence" value="ECO:0007669"/>
    <property type="project" value="UniProtKB-EC"/>
</dbReference>
<evidence type="ECO:0000256" key="1">
    <source>
        <dbReference type="ARBA" id="ARBA00010457"/>
    </source>
</evidence>
<comment type="cofactor">
    <cofactor evidence="2">
        <name>Cu cation</name>
        <dbReference type="ChEBI" id="CHEBI:23378"/>
    </cofactor>
    <text evidence="2">Binds 1 copper ion per subunit.</text>
</comment>
<comment type="caution">
    <text evidence="6">The sequence shown here is derived from an EMBL/GenBank/DDBJ whole genome shotgun (WGS) entry which is preliminary data.</text>
</comment>
<dbReference type="EC" id="1.15.1.1" evidence="2"/>
<keyword evidence="2" id="KW-0560">Oxidoreductase</keyword>
<comment type="function">
    <text evidence="2">Destroys radicals which are normally produced within the cells and which are toxic to biological systems.</text>
</comment>
<dbReference type="PROSITE" id="PS00087">
    <property type="entry name" value="SOD_CU_ZN_1"/>
    <property type="match status" value="1"/>
</dbReference>
<keyword evidence="4" id="KW-0732">Signal</keyword>
<accession>A0A271J4F6</accession>
<dbReference type="PROSITE" id="PS00332">
    <property type="entry name" value="SOD_CU_ZN_2"/>
    <property type="match status" value="1"/>
</dbReference>
<dbReference type="PROSITE" id="PS51257">
    <property type="entry name" value="PROKAR_LIPOPROTEIN"/>
    <property type="match status" value="1"/>
</dbReference>
<reference evidence="6 7" key="1">
    <citation type="submission" date="2016-11" db="EMBL/GenBank/DDBJ databases">
        <title>Study of marine rhodopsin-containing bacteria.</title>
        <authorList>
            <person name="Yoshizawa S."/>
            <person name="Kumagai Y."/>
            <person name="Kogure K."/>
        </authorList>
    </citation>
    <scope>NUCLEOTIDE SEQUENCE [LARGE SCALE GENOMIC DNA]</scope>
    <source>
        <strain evidence="6 7">SAORIC-28</strain>
    </source>
</reference>
<comment type="similarity">
    <text evidence="1 2">Belongs to the Cu-Zn superoxide dismutase family.</text>
</comment>
<dbReference type="GO" id="GO:0005507">
    <property type="term" value="F:copper ion binding"/>
    <property type="evidence" value="ECO:0007669"/>
    <property type="project" value="InterPro"/>
</dbReference>
<evidence type="ECO:0000313" key="6">
    <source>
        <dbReference type="EMBL" id="PAP77569.1"/>
    </source>
</evidence>
<organism evidence="6 7">
    <name type="scientific">Rubrivirga marina</name>
    <dbReference type="NCBI Taxonomy" id="1196024"/>
    <lineage>
        <taxon>Bacteria</taxon>
        <taxon>Pseudomonadati</taxon>
        <taxon>Rhodothermota</taxon>
        <taxon>Rhodothermia</taxon>
        <taxon>Rhodothermales</taxon>
        <taxon>Rubricoccaceae</taxon>
        <taxon>Rubrivirga</taxon>
    </lineage>
</organism>
<keyword evidence="2" id="KW-0862">Zinc</keyword>
<feature type="region of interest" description="Disordered" evidence="3">
    <location>
        <begin position="94"/>
        <end position="134"/>
    </location>
</feature>
<comment type="catalytic activity">
    <reaction evidence="2">
        <text>2 superoxide + 2 H(+) = H2O2 + O2</text>
        <dbReference type="Rhea" id="RHEA:20696"/>
        <dbReference type="ChEBI" id="CHEBI:15378"/>
        <dbReference type="ChEBI" id="CHEBI:15379"/>
        <dbReference type="ChEBI" id="CHEBI:16240"/>
        <dbReference type="ChEBI" id="CHEBI:18421"/>
        <dbReference type="EC" id="1.15.1.1"/>
    </reaction>
</comment>
<evidence type="ECO:0000256" key="2">
    <source>
        <dbReference type="RuleBase" id="RU000393"/>
    </source>
</evidence>
<evidence type="ECO:0000256" key="3">
    <source>
        <dbReference type="SAM" id="MobiDB-lite"/>
    </source>
</evidence>
<dbReference type="Proteomes" id="UP000216339">
    <property type="component" value="Unassembled WGS sequence"/>
</dbReference>
<keyword evidence="2" id="KW-0186">Copper</keyword>
<feature type="signal peptide" evidence="4">
    <location>
        <begin position="1"/>
        <end position="18"/>
    </location>
</feature>
<dbReference type="PANTHER" id="PTHR10003">
    <property type="entry name" value="SUPEROXIDE DISMUTASE CU-ZN -RELATED"/>
    <property type="match status" value="1"/>
</dbReference>
<dbReference type="InterPro" id="IPR018152">
    <property type="entry name" value="SOD_Cu/Zn_BS"/>
</dbReference>
<evidence type="ECO:0000256" key="4">
    <source>
        <dbReference type="SAM" id="SignalP"/>
    </source>
</evidence>
<dbReference type="InterPro" id="IPR036423">
    <property type="entry name" value="SOD-like_Cu/Zn_dom_sf"/>
</dbReference>
<protein>
    <recommendedName>
        <fullName evidence="2">Superoxide dismutase [Cu-Zn]</fullName>
        <ecNumber evidence="2">1.15.1.1</ecNumber>
    </recommendedName>
</protein>
<dbReference type="SUPFAM" id="SSF49329">
    <property type="entry name" value="Cu,Zn superoxide dismutase-like"/>
    <property type="match status" value="1"/>
</dbReference>
<sequence length="211" mass="20715">MRVLLLSLPILLAACADAPEPIDTSGAGADTTLAPSPSGPDRAVARIAEVDGSGVVGAVEFVDLGDAVEVRYNLSGLSAGLHGFHVHQTGDCGPDSTGTPAGAAGEHFNPLASPHGAPSAAPAQRHAGDLGNVEPDASGRAIGVRVDSVLSFDGPTSILGKALLLHGGEDDLTSQPSGDAGPRVGCGVIEEAAAVGSLPDSLAVPTGSVEP</sequence>